<dbReference type="AlphaFoldDB" id="A0AAV4BCN0"/>
<gene>
    <name evidence="1" type="ORF">PoB_004335000</name>
</gene>
<accession>A0AAV4BCN0</accession>
<protein>
    <submittedName>
        <fullName evidence="1">Uncharacterized protein</fullName>
    </submittedName>
</protein>
<dbReference type="Proteomes" id="UP000735302">
    <property type="component" value="Unassembled WGS sequence"/>
</dbReference>
<organism evidence="1 2">
    <name type="scientific">Plakobranchus ocellatus</name>
    <dbReference type="NCBI Taxonomy" id="259542"/>
    <lineage>
        <taxon>Eukaryota</taxon>
        <taxon>Metazoa</taxon>
        <taxon>Spiralia</taxon>
        <taxon>Lophotrochozoa</taxon>
        <taxon>Mollusca</taxon>
        <taxon>Gastropoda</taxon>
        <taxon>Heterobranchia</taxon>
        <taxon>Euthyneura</taxon>
        <taxon>Panpulmonata</taxon>
        <taxon>Sacoglossa</taxon>
        <taxon>Placobranchoidea</taxon>
        <taxon>Plakobranchidae</taxon>
        <taxon>Plakobranchus</taxon>
    </lineage>
</organism>
<dbReference type="EMBL" id="BLXT01004727">
    <property type="protein sequence ID" value="GFO16845.1"/>
    <property type="molecule type" value="Genomic_DNA"/>
</dbReference>
<evidence type="ECO:0000313" key="2">
    <source>
        <dbReference type="Proteomes" id="UP000735302"/>
    </source>
</evidence>
<reference evidence="1 2" key="1">
    <citation type="journal article" date="2021" name="Elife">
        <title>Chloroplast acquisition without the gene transfer in kleptoplastic sea slugs, Plakobranchus ocellatus.</title>
        <authorList>
            <person name="Maeda T."/>
            <person name="Takahashi S."/>
            <person name="Yoshida T."/>
            <person name="Shimamura S."/>
            <person name="Takaki Y."/>
            <person name="Nagai Y."/>
            <person name="Toyoda A."/>
            <person name="Suzuki Y."/>
            <person name="Arimoto A."/>
            <person name="Ishii H."/>
            <person name="Satoh N."/>
            <person name="Nishiyama T."/>
            <person name="Hasebe M."/>
            <person name="Maruyama T."/>
            <person name="Minagawa J."/>
            <person name="Obokata J."/>
            <person name="Shigenobu S."/>
        </authorList>
    </citation>
    <scope>NUCLEOTIDE SEQUENCE [LARGE SCALE GENOMIC DNA]</scope>
</reference>
<sequence length="71" mass="7777">MRFDLRQVKNLESGLEFEPTTEASQESVNKKAISGFPALRQTWAPMDGFEPTAKGSLQSQGGFAIHYASEG</sequence>
<evidence type="ECO:0000313" key="1">
    <source>
        <dbReference type="EMBL" id="GFO16845.1"/>
    </source>
</evidence>
<keyword evidence="2" id="KW-1185">Reference proteome</keyword>
<name>A0AAV4BCN0_9GAST</name>
<comment type="caution">
    <text evidence="1">The sequence shown here is derived from an EMBL/GenBank/DDBJ whole genome shotgun (WGS) entry which is preliminary data.</text>
</comment>
<proteinExistence type="predicted"/>